<feature type="transmembrane region" description="Helical" evidence="1">
    <location>
        <begin position="17"/>
        <end position="38"/>
    </location>
</feature>
<reference evidence="2 3" key="1">
    <citation type="journal article" date="2019" name="Int. J. Syst. Evol. Microbiol.">
        <title>The Global Catalogue of Microorganisms (GCM) 10K type strain sequencing project: providing services to taxonomists for standard genome sequencing and annotation.</title>
        <authorList>
            <consortium name="The Broad Institute Genomics Platform"/>
            <consortium name="The Broad Institute Genome Sequencing Center for Infectious Disease"/>
            <person name="Wu L."/>
            <person name="Ma J."/>
        </authorList>
    </citation>
    <scope>NUCLEOTIDE SEQUENCE [LARGE SCALE GENOMIC DNA]</scope>
    <source>
        <strain evidence="2 3">JCM 14718</strain>
    </source>
</reference>
<keyword evidence="1" id="KW-1133">Transmembrane helix</keyword>
<name>A0ABN2GLK6_9ACTN</name>
<organism evidence="2 3">
    <name type="scientific">Fodinicola feengrottensis</name>
    <dbReference type="NCBI Taxonomy" id="435914"/>
    <lineage>
        <taxon>Bacteria</taxon>
        <taxon>Bacillati</taxon>
        <taxon>Actinomycetota</taxon>
        <taxon>Actinomycetes</taxon>
        <taxon>Mycobacteriales</taxon>
        <taxon>Fodinicola</taxon>
    </lineage>
</organism>
<gene>
    <name evidence="2" type="ORF">GCM10009765_23010</name>
</gene>
<evidence type="ECO:0000313" key="2">
    <source>
        <dbReference type="EMBL" id="GAA1673091.1"/>
    </source>
</evidence>
<keyword evidence="3" id="KW-1185">Reference proteome</keyword>
<sequence length="177" mass="19126">MAPQEREDCYERTIGKVFVWTFALIGLGIILQIVLPIWYHRDDRLESGYIPTALASAALFLVVILVVGIIRCGPPPWAWVLGTLCISVVAAFAVILPALTIANCALDAAPRRDVVATVTRESKGAAILVVDPGQPYAGEQISSDYGLPGDHQVGRKWTLSVHPGRLGYPWASSAHPD</sequence>
<evidence type="ECO:0000313" key="3">
    <source>
        <dbReference type="Proteomes" id="UP001500618"/>
    </source>
</evidence>
<dbReference type="EMBL" id="BAAANY010000008">
    <property type="protein sequence ID" value="GAA1673091.1"/>
    <property type="molecule type" value="Genomic_DNA"/>
</dbReference>
<feature type="transmembrane region" description="Helical" evidence="1">
    <location>
        <begin position="50"/>
        <end position="70"/>
    </location>
</feature>
<protein>
    <submittedName>
        <fullName evidence="2">Uncharacterized protein</fullName>
    </submittedName>
</protein>
<accession>A0ABN2GLK6</accession>
<dbReference type="RefSeq" id="WP_344309646.1">
    <property type="nucleotide sequence ID" value="NZ_BAAANY010000008.1"/>
</dbReference>
<dbReference type="Proteomes" id="UP001500618">
    <property type="component" value="Unassembled WGS sequence"/>
</dbReference>
<comment type="caution">
    <text evidence="2">The sequence shown here is derived from an EMBL/GenBank/DDBJ whole genome shotgun (WGS) entry which is preliminary data.</text>
</comment>
<feature type="transmembrane region" description="Helical" evidence="1">
    <location>
        <begin position="76"/>
        <end position="102"/>
    </location>
</feature>
<keyword evidence="1" id="KW-0812">Transmembrane</keyword>
<evidence type="ECO:0000256" key="1">
    <source>
        <dbReference type="SAM" id="Phobius"/>
    </source>
</evidence>
<keyword evidence="1" id="KW-0472">Membrane</keyword>
<proteinExistence type="predicted"/>